<evidence type="ECO:0008006" key="3">
    <source>
        <dbReference type="Google" id="ProtNLM"/>
    </source>
</evidence>
<evidence type="ECO:0000313" key="2">
    <source>
        <dbReference type="Proteomes" id="UP000588017"/>
    </source>
</evidence>
<comment type="caution">
    <text evidence="1">The sequence shown here is derived from an EMBL/GenBank/DDBJ whole genome shotgun (WGS) entry which is preliminary data.</text>
</comment>
<evidence type="ECO:0000313" key="1">
    <source>
        <dbReference type="EMBL" id="MBB6167310.1"/>
    </source>
</evidence>
<keyword evidence="2" id="KW-1185">Reference proteome</keyword>
<dbReference type="Proteomes" id="UP000588017">
    <property type="component" value="Unassembled WGS sequence"/>
</dbReference>
<protein>
    <recommendedName>
        <fullName evidence="3">IS701 family transposase</fullName>
    </recommendedName>
</protein>
<accession>A0A841K5K9</accession>
<proteinExistence type="predicted"/>
<name>A0A841K5K9_9HYPH</name>
<gene>
    <name evidence="1" type="ORF">HNQ73_000928</name>
</gene>
<sequence length="35" mass="4064">MMWDELPSFLREQLAEEARHGHDLARRVAMVLALA</sequence>
<dbReference type="AlphaFoldDB" id="A0A841K5K9"/>
<dbReference type="EMBL" id="JACHEH010000002">
    <property type="protein sequence ID" value="MBB6167310.1"/>
    <property type="molecule type" value="Genomic_DNA"/>
</dbReference>
<reference evidence="1 2" key="1">
    <citation type="submission" date="2020-08" db="EMBL/GenBank/DDBJ databases">
        <title>Genomic Encyclopedia of Type Strains, Phase IV (KMG-IV): sequencing the most valuable type-strain genomes for metagenomic binning, comparative biology and taxonomic classification.</title>
        <authorList>
            <person name="Goeker M."/>
        </authorList>
    </citation>
    <scope>NUCLEOTIDE SEQUENCE [LARGE SCALE GENOMIC DNA]</scope>
    <source>
        <strain evidence="1 2">DSM 101465</strain>
    </source>
</reference>
<organism evidence="1 2">
    <name type="scientific">Chelatococcus composti</name>
    <dbReference type="NCBI Taxonomy" id="1743235"/>
    <lineage>
        <taxon>Bacteria</taxon>
        <taxon>Pseudomonadati</taxon>
        <taxon>Pseudomonadota</taxon>
        <taxon>Alphaproteobacteria</taxon>
        <taxon>Hyphomicrobiales</taxon>
        <taxon>Chelatococcaceae</taxon>
        <taxon>Chelatococcus</taxon>
    </lineage>
</organism>